<dbReference type="InterPro" id="IPR029033">
    <property type="entry name" value="His_PPase_superfam"/>
</dbReference>
<name>A0ABW1KW29_9PROT</name>
<gene>
    <name evidence="2" type="ORF">ACFMB1_04380</name>
</gene>
<evidence type="ECO:0000313" key="3">
    <source>
        <dbReference type="Proteomes" id="UP001596116"/>
    </source>
</evidence>
<dbReference type="PROSITE" id="PS51257">
    <property type="entry name" value="PROKAR_LIPOPROTEIN"/>
    <property type="match status" value="1"/>
</dbReference>
<evidence type="ECO:0000256" key="1">
    <source>
        <dbReference type="SAM" id="SignalP"/>
    </source>
</evidence>
<dbReference type="Gene3D" id="3.40.50.1240">
    <property type="entry name" value="Phosphoglycerate mutase-like"/>
    <property type="match status" value="1"/>
</dbReference>
<sequence>MLRFLCAAFAAAFLASCATGPVVRENEAAASVAFEALKRGGYVIVMRHANSPGGQVGAVGLSEGCKLAPGRGLDAEGFFQARAMGEILKQNGVKIAKAYTSPMCRSWDTAALSAAGAPVEPHPSQISEKAVDVAAMKAKVAKELAANPGTNIILSSHSNIAPLYGATVRRGEDEVPSGVIWLVHPGDWQAIARVDLLVRYPKVSPAVE</sequence>
<comment type="caution">
    <text evidence="2">The sequence shown here is derived from an EMBL/GenBank/DDBJ whole genome shotgun (WGS) entry which is preliminary data.</text>
</comment>
<feature type="chain" id="PRO_5046478677" evidence="1">
    <location>
        <begin position="21"/>
        <end position="208"/>
    </location>
</feature>
<dbReference type="CDD" id="cd07040">
    <property type="entry name" value="HP"/>
    <property type="match status" value="1"/>
</dbReference>
<dbReference type="Proteomes" id="UP001596116">
    <property type="component" value="Unassembled WGS sequence"/>
</dbReference>
<dbReference type="InterPro" id="IPR013078">
    <property type="entry name" value="His_Pase_superF_clade-1"/>
</dbReference>
<keyword evidence="1" id="KW-0732">Signal</keyword>
<evidence type="ECO:0000313" key="2">
    <source>
        <dbReference type="EMBL" id="MFC6034767.1"/>
    </source>
</evidence>
<dbReference type="Pfam" id="PF00300">
    <property type="entry name" value="His_Phos_1"/>
    <property type="match status" value="1"/>
</dbReference>
<dbReference type="RefSeq" id="WP_379879892.1">
    <property type="nucleotide sequence ID" value="NZ_JBHPON010000001.1"/>
</dbReference>
<organism evidence="2 3">
    <name type="scientific">Hyphococcus aureus</name>
    <dbReference type="NCBI Taxonomy" id="2666033"/>
    <lineage>
        <taxon>Bacteria</taxon>
        <taxon>Pseudomonadati</taxon>
        <taxon>Pseudomonadota</taxon>
        <taxon>Alphaproteobacteria</taxon>
        <taxon>Parvularculales</taxon>
        <taxon>Parvularculaceae</taxon>
        <taxon>Hyphococcus</taxon>
    </lineage>
</organism>
<dbReference type="EMBL" id="JBHPON010000001">
    <property type="protein sequence ID" value="MFC6034767.1"/>
    <property type="molecule type" value="Genomic_DNA"/>
</dbReference>
<reference evidence="2 3" key="1">
    <citation type="submission" date="2024-09" db="EMBL/GenBank/DDBJ databases">
        <authorList>
            <person name="Zhang Z.-H."/>
        </authorList>
    </citation>
    <scope>NUCLEOTIDE SEQUENCE [LARGE SCALE GENOMIC DNA]</scope>
    <source>
        <strain evidence="2 3">HHTR114</strain>
    </source>
</reference>
<keyword evidence="3" id="KW-1185">Reference proteome</keyword>
<dbReference type="SUPFAM" id="SSF53254">
    <property type="entry name" value="Phosphoglycerate mutase-like"/>
    <property type="match status" value="1"/>
</dbReference>
<feature type="signal peptide" evidence="1">
    <location>
        <begin position="1"/>
        <end position="20"/>
    </location>
</feature>
<proteinExistence type="predicted"/>
<accession>A0ABW1KW29</accession>
<protein>
    <submittedName>
        <fullName evidence="2">Histidine phosphatase family protein</fullName>
    </submittedName>
</protein>